<name>A0ABR2ZEA6_9AGAR</name>
<gene>
    <name evidence="1" type="ORF">AAF712_013990</name>
</gene>
<dbReference type="EMBL" id="JBBXMP010000238">
    <property type="protein sequence ID" value="KAL0059266.1"/>
    <property type="molecule type" value="Genomic_DNA"/>
</dbReference>
<protein>
    <submittedName>
        <fullName evidence="1">Uncharacterized protein</fullName>
    </submittedName>
</protein>
<evidence type="ECO:0000313" key="2">
    <source>
        <dbReference type="Proteomes" id="UP001437256"/>
    </source>
</evidence>
<dbReference type="Proteomes" id="UP001437256">
    <property type="component" value="Unassembled WGS sequence"/>
</dbReference>
<comment type="caution">
    <text evidence="1">The sequence shown here is derived from an EMBL/GenBank/DDBJ whole genome shotgun (WGS) entry which is preliminary data.</text>
</comment>
<proteinExistence type="predicted"/>
<accession>A0ABR2ZEA6</accession>
<organism evidence="1 2">
    <name type="scientific">Marasmius tenuissimus</name>
    <dbReference type="NCBI Taxonomy" id="585030"/>
    <lineage>
        <taxon>Eukaryota</taxon>
        <taxon>Fungi</taxon>
        <taxon>Dikarya</taxon>
        <taxon>Basidiomycota</taxon>
        <taxon>Agaricomycotina</taxon>
        <taxon>Agaricomycetes</taxon>
        <taxon>Agaricomycetidae</taxon>
        <taxon>Agaricales</taxon>
        <taxon>Marasmiineae</taxon>
        <taxon>Marasmiaceae</taxon>
        <taxon>Marasmius</taxon>
    </lineage>
</organism>
<evidence type="ECO:0000313" key="1">
    <source>
        <dbReference type="EMBL" id="KAL0059266.1"/>
    </source>
</evidence>
<reference evidence="1 2" key="1">
    <citation type="submission" date="2024-05" db="EMBL/GenBank/DDBJ databases">
        <title>A draft genome resource for the thread blight pathogen Marasmius tenuissimus strain MS-2.</title>
        <authorList>
            <person name="Yulfo-Soto G.E."/>
            <person name="Baruah I.K."/>
            <person name="Amoako-Attah I."/>
            <person name="Bukari Y."/>
            <person name="Meinhardt L.W."/>
            <person name="Bailey B.A."/>
            <person name="Cohen S.P."/>
        </authorList>
    </citation>
    <scope>NUCLEOTIDE SEQUENCE [LARGE SCALE GENOMIC DNA]</scope>
    <source>
        <strain evidence="1 2">MS-2</strain>
    </source>
</reference>
<keyword evidence="2" id="KW-1185">Reference proteome</keyword>
<sequence length="103" mass="11431">MPPVMSTLIPTVEVFNGVNPPFRKWSKGLSTYAMINEFYNHYTGEAKIPVALVKPTAPVQPQPTTAMTGAGDSAQETIVPVPATTMTRYRADVEKYEKDVEKW</sequence>